<dbReference type="EMBL" id="QFQZ01000006">
    <property type="protein sequence ID" value="PZR36456.1"/>
    <property type="molecule type" value="Genomic_DNA"/>
</dbReference>
<sequence length="273" mass="28894">MSASAALDPNALEQFASGPARAPAPAARVRAGSVRPRLAVVKSDAPAILAAITAAALDPAVPVEKMEFMRRLYLEARTSAARSAYTVAMNAAQAAMAPIAANAVNSDFDSQYATYAALDRAMRPIYTAHGFTVGFTTEPSDLQRHQRVVIVLNHVDGHGETHRADFPADGLGDDGAPAQTLIHATASAFTYAQRYLLCLAFNIAVAKDSDGNIVAPPPEAITGGQYAELVFLLDSTATDEAEFARLLKVTNLAALPSHQFEHAKRLLQARKAA</sequence>
<dbReference type="RefSeq" id="WP_304273970.1">
    <property type="nucleotide sequence ID" value="NZ_QFQZ01000006.1"/>
</dbReference>
<evidence type="ECO:0000313" key="2">
    <source>
        <dbReference type="Proteomes" id="UP000249393"/>
    </source>
</evidence>
<proteinExistence type="predicted"/>
<protein>
    <recommendedName>
        <fullName evidence="3">ERF family protein</fullName>
    </recommendedName>
</protein>
<dbReference type="Proteomes" id="UP000249393">
    <property type="component" value="Unassembled WGS sequence"/>
</dbReference>
<dbReference type="Pfam" id="PF04404">
    <property type="entry name" value="ERF"/>
    <property type="match status" value="1"/>
</dbReference>
<evidence type="ECO:0008006" key="3">
    <source>
        <dbReference type="Google" id="ProtNLM"/>
    </source>
</evidence>
<comment type="caution">
    <text evidence="1">The sequence shown here is derived from an EMBL/GenBank/DDBJ whole genome shotgun (WGS) entry which is preliminary data.</text>
</comment>
<accession>A0A2W5VID3</accession>
<dbReference type="AlphaFoldDB" id="A0A2W5VID3"/>
<reference evidence="1 2" key="1">
    <citation type="submission" date="2017-08" db="EMBL/GenBank/DDBJ databases">
        <title>Infants hospitalized years apart are colonized by the same room-sourced microbial strains.</title>
        <authorList>
            <person name="Brooks B."/>
            <person name="Olm M.R."/>
            <person name="Firek B.A."/>
            <person name="Baker R."/>
            <person name="Thomas B.C."/>
            <person name="Morowitz M.J."/>
            <person name="Banfield J.F."/>
        </authorList>
    </citation>
    <scope>NUCLEOTIDE SEQUENCE [LARGE SCALE GENOMIC DNA]</scope>
    <source>
        <strain evidence="1">S2_003_000_R2_4</strain>
    </source>
</reference>
<dbReference type="InterPro" id="IPR007499">
    <property type="entry name" value="ERF_bacteria_virus"/>
</dbReference>
<name>A0A2W5VID3_9CAUL</name>
<evidence type="ECO:0000313" key="1">
    <source>
        <dbReference type="EMBL" id="PZR36456.1"/>
    </source>
</evidence>
<gene>
    <name evidence="1" type="ORF">DI526_03190</name>
</gene>
<organism evidence="1 2">
    <name type="scientific">Caulobacter segnis</name>
    <dbReference type="NCBI Taxonomy" id="88688"/>
    <lineage>
        <taxon>Bacteria</taxon>
        <taxon>Pseudomonadati</taxon>
        <taxon>Pseudomonadota</taxon>
        <taxon>Alphaproteobacteria</taxon>
        <taxon>Caulobacterales</taxon>
        <taxon>Caulobacteraceae</taxon>
        <taxon>Caulobacter</taxon>
    </lineage>
</organism>